<dbReference type="GO" id="GO:0016788">
    <property type="term" value="F:hydrolase activity, acting on ester bonds"/>
    <property type="evidence" value="ECO:0007669"/>
    <property type="project" value="UniProtKB-ARBA"/>
</dbReference>
<dbReference type="EMBL" id="JACIDU010000008">
    <property type="protein sequence ID" value="MBB4103837.1"/>
    <property type="molecule type" value="Genomic_DNA"/>
</dbReference>
<protein>
    <submittedName>
        <fullName evidence="1">Uncharacterized protein</fullName>
    </submittedName>
</protein>
<dbReference type="AlphaFoldDB" id="A0A7W6P1K4"/>
<sequence>MTGEIEYIAKRHLKAVLGINAAGIAGLQGVNKCPNLVALYGDSLVAQTFMDPGVRLRRAAFNSINIANALSGQRMIYVMKRAVSGWRSDEVLQRFLSDVEDGSLDASNAGTIIFTMGTNDVAQGSYTDVVSGVAVTPANVADNVVANAARLIDTCTARGIQCIFRTLHGSSNANAAQIALFEDTNRKIGMLPYGRRMWLLETREPLRDPLNTTNALYAFRAGHMMNDSGVLVHEAVPGAVAVGKRLAEIVRKAIPDLPSFYADGAVRYSSNLSSQLLTYPDFSGTTGTLGAGGTLGFNPSGGALAGVPTSWAATRRSSDSTTTFTINVGEDMAGRYVEFVINTTNAGGIFFQYEVTSAAGKVLAGDNLRGFSTVEIMPGAVNLGAAAPAMEVNTVKTGVTSSLFTHGCHQTGSYGAYPSSEHLVLEDATEVATVPAYDSINWLVCRALDVKFTGAGSATVRVRRPRFEKVAAVPAIAA</sequence>
<dbReference type="Gene3D" id="3.40.50.1110">
    <property type="entry name" value="SGNH hydrolase"/>
    <property type="match status" value="1"/>
</dbReference>
<reference evidence="1 2" key="1">
    <citation type="submission" date="2020-08" db="EMBL/GenBank/DDBJ databases">
        <title>Genomic Encyclopedia of Type Strains, Phase IV (KMG-IV): sequencing the most valuable type-strain genomes for metagenomic binning, comparative biology and taxonomic classification.</title>
        <authorList>
            <person name="Goeker M."/>
        </authorList>
    </citation>
    <scope>NUCLEOTIDE SEQUENCE [LARGE SCALE GENOMIC DNA]</scope>
    <source>
        <strain evidence="1 2">DSM 26385</strain>
    </source>
</reference>
<organism evidence="1 2">
    <name type="scientific">Allorhizobium borbori</name>
    <dbReference type="NCBI Taxonomy" id="485907"/>
    <lineage>
        <taxon>Bacteria</taxon>
        <taxon>Pseudomonadati</taxon>
        <taxon>Pseudomonadota</taxon>
        <taxon>Alphaproteobacteria</taxon>
        <taxon>Hyphomicrobiales</taxon>
        <taxon>Rhizobiaceae</taxon>
        <taxon>Rhizobium/Agrobacterium group</taxon>
        <taxon>Allorhizobium</taxon>
    </lineage>
</organism>
<name>A0A7W6P1K4_9HYPH</name>
<keyword evidence="2" id="KW-1185">Reference proteome</keyword>
<gene>
    <name evidence="1" type="ORF">GGQ66_002405</name>
</gene>
<evidence type="ECO:0000313" key="1">
    <source>
        <dbReference type="EMBL" id="MBB4103837.1"/>
    </source>
</evidence>
<proteinExistence type="predicted"/>
<dbReference type="RefSeq" id="WP_183792727.1">
    <property type="nucleotide sequence ID" value="NZ_JACIDU010000008.1"/>
</dbReference>
<dbReference type="InterPro" id="IPR036514">
    <property type="entry name" value="SGNH_hydro_sf"/>
</dbReference>
<dbReference type="SUPFAM" id="SSF52266">
    <property type="entry name" value="SGNH hydrolase"/>
    <property type="match status" value="1"/>
</dbReference>
<accession>A0A7W6P1K4</accession>
<evidence type="ECO:0000313" key="2">
    <source>
        <dbReference type="Proteomes" id="UP000584824"/>
    </source>
</evidence>
<dbReference type="Proteomes" id="UP000584824">
    <property type="component" value="Unassembled WGS sequence"/>
</dbReference>
<comment type="caution">
    <text evidence="1">The sequence shown here is derived from an EMBL/GenBank/DDBJ whole genome shotgun (WGS) entry which is preliminary data.</text>
</comment>